<organism evidence="2 3">
    <name type="scientific">Adineta ricciae</name>
    <name type="common">Rotifer</name>
    <dbReference type="NCBI Taxonomy" id="249248"/>
    <lineage>
        <taxon>Eukaryota</taxon>
        <taxon>Metazoa</taxon>
        <taxon>Spiralia</taxon>
        <taxon>Gnathifera</taxon>
        <taxon>Rotifera</taxon>
        <taxon>Eurotatoria</taxon>
        <taxon>Bdelloidea</taxon>
        <taxon>Adinetida</taxon>
        <taxon>Adinetidae</taxon>
        <taxon>Adineta</taxon>
    </lineage>
</organism>
<comment type="caution">
    <text evidence="2">The sequence shown here is derived from an EMBL/GenBank/DDBJ whole genome shotgun (WGS) entry which is preliminary data.</text>
</comment>
<accession>A0A815CKI0</accession>
<gene>
    <name evidence="2" type="ORF">EDS130_LOCUS29954</name>
</gene>
<evidence type="ECO:0000313" key="2">
    <source>
        <dbReference type="EMBL" id="CAF1288506.1"/>
    </source>
</evidence>
<dbReference type="OrthoDB" id="10002632at2759"/>
<keyword evidence="1" id="KW-0472">Membrane</keyword>
<protein>
    <submittedName>
        <fullName evidence="2">Uncharacterized protein</fullName>
    </submittedName>
</protein>
<name>A0A815CKI0_ADIRI</name>
<feature type="transmembrane region" description="Helical" evidence="1">
    <location>
        <begin position="43"/>
        <end position="62"/>
    </location>
</feature>
<evidence type="ECO:0000256" key="1">
    <source>
        <dbReference type="SAM" id="Phobius"/>
    </source>
</evidence>
<keyword evidence="1" id="KW-0812">Transmembrane</keyword>
<feature type="transmembrane region" description="Helical" evidence="1">
    <location>
        <begin position="401"/>
        <end position="430"/>
    </location>
</feature>
<proteinExistence type="predicted"/>
<keyword evidence="1" id="KW-1133">Transmembrane helix</keyword>
<dbReference type="AlphaFoldDB" id="A0A815CKI0"/>
<dbReference type="EMBL" id="CAJNOJ010000206">
    <property type="protein sequence ID" value="CAF1288506.1"/>
    <property type="molecule type" value="Genomic_DNA"/>
</dbReference>
<evidence type="ECO:0000313" key="3">
    <source>
        <dbReference type="Proteomes" id="UP000663852"/>
    </source>
</evidence>
<dbReference type="Proteomes" id="UP000663852">
    <property type="component" value="Unassembled WGS sequence"/>
</dbReference>
<sequence length="452" mass="51472">MMQSLANIANRIRTFVLQLNLFEDERTRLDQFHLRTAIISTRVYVTLLTLAVIVVLVALISLETQSEAIIIRNPSEANYQTLLKKNLAQLLCPCSRITIPYGNFTSTAIAYHPVCSSVFVTNDWIRHFFSSDIGKLYQPDFRVLASSYFQLLAALCFHAKRSVHDALDDFDSETLITPSVFTQDNLNSYIQEKTNDTFTNALSIFRSKTYISKQTEPFNIVNTQMRNALDQFQLSVPRTFLRRLDFIRDVAHGNGYVSRTSSNWYIESVLTNGLGIMAPRSYGNKNCSCGINASCTSLATIDKWIIPGFLVGCYPLESLLQSTLECLYDLTCINRLKNVTKFSNITFRPLDPTLSSHNVTVQSLVDVLMIDQWESNIIYENYYTACSAPSCTYVIIEQVNLVYMITTIFGLYGGLTIAFKVIVPILMTIVQYLIMHRRRRVEPVVDVIPYRE</sequence>
<reference evidence="2" key="1">
    <citation type="submission" date="2021-02" db="EMBL/GenBank/DDBJ databases">
        <authorList>
            <person name="Nowell W R."/>
        </authorList>
    </citation>
    <scope>NUCLEOTIDE SEQUENCE</scope>
</reference>